<dbReference type="Proteomes" id="UP000250079">
    <property type="component" value="Chromosome"/>
</dbReference>
<dbReference type="RefSeq" id="WP_088919463.1">
    <property type="nucleotide sequence ID" value="NZ_CP018632.1"/>
</dbReference>
<evidence type="ECO:0000259" key="2">
    <source>
        <dbReference type="SMART" id="SM00507"/>
    </source>
</evidence>
<reference evidence="3 4" key="1">
    <citation type="submission" date="2016-12" db="EMBL/GenBank/DDBJ databases">
        <authorList>
            <person name="Song W.-J."/>
            <person name="Kurnit D.M."/>
        </authorList>
    </citation>
    <scope>NUCLEOTIDE SEQUENCE [LARGE SCALE GENOMIC DNA]</scope>
    <source>
        <strain evidence="3 4">IMCC3135</strain>
    </source>
</reference>
<dbReference type="KEGG" id="gai:IMCC3135_21755"/>
<name>A0A2Z2P1S0_9GAMM</name>
<dbReference type="AlphaFoldDB" id="A0A2Z2P1S0"/>
<dbReference type="SMART" id="SM00507">
    <property type="entry name" value="HNHc"/>
    <property type="match status" value="1"/>
</dbReference>
<dbReference type="EMBL" id="CP018632">
    <property type="protein sequence ID" value="ASJ74427.1"/>
    <property type="molecule type" value="Genomic_DNA"/>
</dbReference>
<keyword evidence="4" id="KW-1185">Reference proteome</keyword>
<feature type="compositionally biased region" description="Basic and acidic residues" evidence="1">
    <location>
        <begin position="244"/>
        <end position="253"/>
    </location>
</feature>
<feature type="domain" description="HNH nuclease" evidence="2">
    <location>
        <begin position="352"/>
        <end position="403"/>
    </location>
</feature>
<organism evidence="3 4">
    <name type="scientific">Granulosicoccus antarcticus IMCC3135</name>
    <dbReference type="NCBI Taxonomy" id="1192854"/>
    <lineage>
        <taxon>Bacteria</taxon>
        <taxon>Pseudomonadati</taxon>
        <taxon>Pseudomonadota</taxon>
        <taxon>Gammaproteobacteria</taxon>
        <taxon>Chromatiales</taxon>
        <taxon>Granulosicoccaceae</taxon>
        <taxon>Granulosicoccus</taxon>
    </lineage>
</organism>
<dbReference type="InterPro" id="IPR003615">
    <property type="entry name" value="HNH_nuc"/>
</dbReference>
<dbReference type="CDD" id="cd00085">
    <property type="entry name" value="HNHc"/>
    <property type="match status" value="1"/>
</dbReference>
<dbReference type="OrthoDB" id="5800863at2"/>
<proteinExistence type="predicted"/>
<protein>
    <recommendedName>
        <fullName evidence="2">HNH nuclease domain-containing protein</fullName>
    </recommendedName>
</protein>
<dbReference type="Pfam" id="PF02720">
    <property type="entry name" value="DUF222"/>
    <property type="match status" value="1"/>
</dbReference>
<dbReference type="InterPro" id="IPR003870">
    <property type="entry name" value="DUF222"/>
</dbReference>
<evidence type="ECO:0000256" key="1">
    <source>
        <dbReference type="SAM" id="MobiDB-lite"/>
    </source>
</evidence>
<feature type="region of interest" description="Disordered" evidence="1">
    <location>
        <begin position="218"/>
        <end position="253"/>
    </location>
</feature>
<accession>A0A2Z2P1S0</accession>
<evidence type="ECO:0000313" key="3">
    <source>
        <dbReference type="EMBL" id="ASJ74427.1"/>
    </source>
</evidence>
<evidence type="ECO:0000313" key="4">
    <source>
        <dbReference type="Proteomes" id="UP000250079"/>
    </source>
</evidence>
<sequence>MDTNLDLSTISTSELESSITRLSCDLNAATYRQLMLLAEFDRRQGWGHDGLRSCAHWLNWRCGISIVAAREKMRVAHALENLPQTCQAFVSGQLSYSKARAITRVGTVNNEACLLSYARYGTASQLDKTVRLYRQQYLGADALMVDYHQPALTNSETNSETEVDPWDQENQGAMHNKDYRLLNTRWDEHGCLLIQARLTAEQGALVIKALEAALSTLAESEPSDSSESHALENTPAGASIDEEVLSHEMNKRPPRRRADALLLMAEAFLKDSKAGSCTDDRYQVVVHVDSAVLAKEQFEKPSGEPDCHVENQVALPVETARRLSCSCKIVTAVTNGSEPLNIGRSTRAIPTGIRRALAIRDGACTFPGCDCHKHLDAHHIIHWANGGETSLENLTQLCHHHHTLMHEGQFTVVRLSDGQLLFKRPDGSTIASIVEAESDCDAESIPESKLPVTVNELWSGCGDTMDYAMAMHNLHCRDNARAAC</sequence>
<gene>
    <name evidence="3" type="ORF">IMCC3135_21755</name>
</gene>
<dbReference type="Gene3D" id="1.10.30.50">
    <property type="match status" value="1"/>
</dbReference>